<name>A0A9J6ATK2_SOLCO</name>
<evidence type="ECO:0000313" key="2">
    <source>
        <dbReference type="Proteomes" id="UP000824120"/>
    </source>
</evidence>
<protein>
    <submittedName>
        <fullName evidence="1">Uncharacterized protein</fullName>
    </submittedName>
</protein>
<organism evidence="1 2">
    <name type="scientific">Solanum commersonii</name>
    <name type="common">Commerson's wild potato</name>
    <name type="synonym">Commerson's nightshade</name>
    <dbReference type="NCBI Taxonomy" id="4109"/>
    <lineage>
        <taxon>Eukaryota</taxon>
        <taxon>Viridiplantae</taxon>
        <taxon>Streptophyta</taxon>
        <taxon>Embryophyta</taxon>
        <taxon>Tracheophyta</taxon>
        <taxon>Spermatophyta</taxon>
        <taxon>Magnoliopsida</taxon>
        <taxon>eudicotyledons</taxon>
        <taxon>Gunneridae</taxon>
        <taxon>Pentapetalae</taxon>
        <taxon>asterids</taxon>
        <taxon>lamiids</taxon>
        <taxon>Solanales</taxon>
        <taxon>Solanaceae</taxon>
        <taxon>Solanoideae</taxon>
        <taxon>Solaneae</taxon>
        <taxon>Solanum</taxon>
    </lineage>
</organism>
<accession>A0A9J6ATK2</accession>
<dbReference type="EMBL" id="JACXVP010000002">
    <property type="protein sequence ID" value="KAG5627872.1"/>
    <property type="molecule type" value="Genomic_DNA"/>
</dbReference>
<dbReference type="Proteomes" id="UP000824120">
    <property type="component" value="Chromosome 2"/>
</dbReference>
<dbReference type="OrthoDB" id="2822301at2759"/>
<proteinExistence type="predicted"/>
<comment type="caution">
    <text evidence="1">The sequence shown here is derived from an EMBL/GenBank/DDBJ whole genome shotgun (WGS) entry which is preliminary data.</text>
</comment>
<reference evidence="1 2" key="1">
    <citation type="submission" date="2020-09" db="EMBL/GenBank/DDBJ databases">
        <title>De no assembly of potato wild relative species, Solanum commersonii.</title>
        <authorList>
            <person name="Cho K."/>
        </authorList>
    </citation>
    <scope>NUCLEOTIDE SEQUENCE [LARGE SCALE GENOMIC DNA]</scope>
    <source>
        <strain evidence="1">LZ3.2</strain>
        <tissue evidence="1">Leaf</tissue>
    </source>
</reference>
<sequence length="59" mass="6763">MSSFSNSSMASVDEGRYCRYGNEALLKTSLTQLNSGRRFLTYRISKKMGGCDYFLLYED</sequence>
<evidence type="ECO:0000313" key="1">
    <source>
        <dbReference type="EMBL" id="KAG5627872.1"/>
    </source>
</evidence>
<keyword evidence="2" id="KW-1185">Reference proteome</keyword>
<dbReference type="AlphaFoldDB" id="A0A9J6ATK2"/>
<gene>
    <name evidence="1" type="ORF">H5410_013090</name>
</gene>